<organism evidence="3 4">
    <name type="scientific">Meridianimarinicoccus roseus</name>
    <dbReference type="NCBI Taxonomy" id="2072018"/>
    <lineage>
        <taxon>Bacteria</taxon>
        <taxon>Pseudomonadati</taxon>
        <taxon>Pseudomonadota</taxon>
        <taxon>Alphaproteobacteria</taxon>
        <taxon>Rhodobacterales</taxon>
        <taxon>Paracoccaceae</taxon>
        <taxon>Meridianimarinicoccus</taxon>
    </lineage>
</organism>
<dbReference type="AlphaFoldDB" id="A0A2V2L976"/>
<evidence type="ECO:0000259" key="2">
    <source>
        <dbReference type="Pfam" id="PF13229"/>
    </source>
</evidence>
<dbReference type="InterPro" id="IPR011050">
    <property type="entry name" value="Pectin_lyase_fold/virulence"/>
</dbReference>
<dbReference type="Pfam" id="PF13229">
    <property type="entry name" value="Beta_helix"/>
    <property type="match status" value="1"/>
</dbReference>
<dbReference type="InterPro" id="IPR039448">
    <property type="entry name" value="Beta_helix"/>
</dbReference>
<proteinExistence type="predicted"/>
<reference evidence="3 4" key="1">
    <citation type="submission" date="2018-05" db="EMBL/GenBank/DDBJ databases">
        <title>Rhodobacteraceae gen. nov., sp. nov. isolated from sea water.</title>
        <authorList>
            <person name="Ren Y."/>
        </authorList>
    </citation>
    <scope>NUCLEOTIDE SEQUENCE [LARGE SCALE GENOMIC DNA]</scope>
    <source>
        <strain evidence="3 4">TG-679</strain>
    </source>
</reference>
<dbReference type="SUPFAM" id="SSF51126">
    <property type="entry name" value="Pectin lyase-like"/>
    <property type="match status" value="1"/>
</dbReference>
<sequence length="448" mass="47193">MEKSMASRKEKTMQSLLRYIPGRLLGPVAALCVWCGAALGADHFVVPGSAPGGDGSAAQPWSSIAEAFGNGVVNSGDTIHLAEGDYGAVTLQGLAYDQLVTLRAAPGTLARFSRLVLDRTRNVAIDGITLWPDPGSGGGGALVSETGQGNVLRNLDIRGRQAADMYTSWSAQDWRMDPRVGAKLMGSHSILENSRLTGLAEGLGIIGPDATVIGNTFRGFGGDAIRIVGDGALVRFNNIADCVKISENHDDGIQAWARGPDGRAGQGVLSGVTIDANTILEWTGPPDHPLRCSLQGIGLFDGMFEDLTISNNVVSVSAYHGISVAGAVNARIVNNTVVNAVQISRKGPWIQLADHKNGTPTLDSLVANNIAPRFLGGDTVRAANRFEGNHVVIYPVRDLEQDADGAWRLHPDGRLRGLSDPLSTPPTDRTGQRRDPSDGLDPGAFEGS</sequence>
<evidence type="ECO:0000313" key="4">
    <source>
        <dbReference type="Proteomes" id="UP000245680"/>
    </source>
</evidence>
<feature type="domain" description="Right handed beta helix" evidence="2">
    <location>
        <begin position="180"/>
        <end position="337"/>
    </location>
</feature>
<dbReference type="SMART" id="SM00710">
    <property type="entry name" value="PbH1"/>
    <property type="match status" value="3"/>
</dbReference>
<feature type="region of interest" description="Disordered" evidence="1">
    <location>
        <begin position="410"/>
        <end position="448"/>
    </location>
</feature>
<name>A0A2V2L976_9RHOB</name>
<protein>
    <recommendedName>
        <fullName evidence="2">Right handed beta helix domain-containing protein</fullName>
    </recommendedName>
</protein>
<comment type="caution">
    <text evidence="3">The sequence shown here is derived from an EMBL/GenBank/DDBJ whole genome shotgun (WGS) entry which is preliminary data.</text>
</comment>
<dbReference type="Gene3D" id="2.160.20.10">
    <property type="entry name" value="Single-stranded right-handed beta-helix, Pectin lyase-like"/>
    <property type="match status" value="1"/>
</dbReference>
<dbReference type="InterPro" id="IPR006626">
    <property type="entry name" value="PbH1"/>
</dbReference>
<dbReference type="EMBL" id="QGKU01000045">
    <property type="protein sequence ID" value="PWR01960.1"/>
    <property type="molecule type" value="Genomic_DNA"/>
</dbReference>
<dbReference type="InterPro" id="IPR012334">
    <property type="entry name" value="Pectin_lyas_fold"/>
</dbReference>
<evidence type="ECO:0000256" key="1">
    <source>
        <dbReference type="SAM" id="MobiDB-lite"/>
    </source>
</evidence>
<dbReference type="Proteomes" id="UP000245680">
    <property type="component" value="Unassembled WGS sequence"/>
</dbReference>
<evidence type="ECO:0000313" key="3">
    <source>
        <dbReference type="EMBL" id="PWR01960.1"/>
    </source>
</evidence>
<accession>A0A2V2L976</accession>
<gene>
    <name evidence="3" type="ORF">DKT77_14210</name>
</gene>
<keyword evidence="4" id="KW-1185">Reference proteome</keyword>